<proteinExistence type="predicted"/>
<dbReference type="AlphaFoldDB" id="A0A921QEG1"/>
<dbReference type="EMBL" id="CM027688">
    <property type="protein sequence ID" value="KAG0519590.1"/>
    <property type="molecule type" value="Genomic_DNA"/>
</dbReference>
<gene>
    <name evidence="2" type="ORF">BDA96_09G276400</name>
</gene>
<organism evidence="2 3">
    <name type="scientific">Sorghum bicolor</name>
    <name type="common">Sorghum</name>
    <name type="synonym">Sorghum vulgare</name>
    <dbReference type="NCBI Taxonomy" id="4558"/>
    <lineage>
        <taxon>Eukaryota</taxon>
        <taxon>Viridiplantae</taxon>
        <taxon>Streptophyta</taxon>
        <taxon>Embryophyta</taxon>
        <taxon>Tracheophyta</taxon>
        <taxon>Spermatophyta</taxon>
        <taxon>Magnoliopsida</taxon>
        <taxon>Liliopsida</taxon>
        <taxon>Poales</taxon>
        <taxon>Poaceae</taxon>
        <taxon>PACMAD clade</taxon>
        <taxon>Panicoideae</taxon>
        <taxon>Andropogonodae</taxon>
        <taxon>Andropogoneae</taxon>
        <taxon>Sorghinae</taxon>
        <taxon>Sorghum</taxon>
    </lineage>
</organism>
<dbReference type="EMBL" id="CM027688">
    <property type="protein sequence ID" value="KAG0519589.1"/>
    <property type="molecule type" value="Genomic_DNA"/>
</dbReference>
<feature type="region of interest" description="Disordered" evidence="1">
    <location>
        <begin position="45"/>
        <end position="97"/>
    </location>
</feature>
<feature type="compositionally biased region" description="Low complexity" evidence="1">
    <location>
        <begin position="68"/>
        <end position="79"/>
    </location>
</feature>
<reference evidence="2" key="2">
    <citation type="submission" date="2020-10" db="EMBL/GenBank/DDBJ databases">
        <authorList>
            <person name="Cooper E.A."/>
            <person name="Brenton Z.W."/>
            <person name="Flinn B.S."/>
            <person name="Jenkins J."/>
            <person name="Shu S."/>
            <person name="Flowers D."/>
            <person name="Luo F."/>
            <person name="Wang Y."/>
            <person name="Xia P."/>
            <person name="Barry K."/>
            <person name="Daum C."/>
            <person name="Lipzen A."/>
            <person name="Yoshinaga Y."/>
            <person name="Schmutz J."/>
            <person name="Saski C."/>
            <person name="Vermerris W."/>
            <person name="Kresovich S."/>
        </authorList>
    </citation>
    <scope>NUCLEOTIDE SEQUENCE</scope>
</reference>
<sequence length="97" mass="9995">MGLGFRRVVAAASSRGACGARRPELCMVAARNPRPARRAHCRGAWPGLAGRSQGRASTSTLARTEGTRSGLAGHAARGARPPPCRPPDSTPGCHRAG</sequence>
<comment type="caution">
    <text evidence="2">The sequence shown here is derived from an EMBL/GenBank/DDBJ whole genome shotgun (WGS) entry which is preliminary data.</text>
</comment>
<evidence type="ECO:0000313" key="2">
    <source>
        <dbReference type="EMBL" id="KAG0519590.1"/>
    </source>
</evidence>
<evidence type="ECO:0000256" key="1">
    <source>
        <dbReference type="SAM" id="MobiDB-lite"/>
    </source>
</evidence>
<name>A0A921QEG1_SORBI</name>
<evidence type="ECO:0000313" key="3">
    <source>
        <dbReference type="Proteomes" id="UP000807115"/>
    </source>
</evidence>
<protein>
    <submittedName>
        <fullName evidence="2">Uncharacterized protein</fullName>
    </submittedName>
</protein>
<feature type="compositionally biased region" description="Pro residues" evidence="1">
    <location>
        <begin position="80"/>
        <end position="89"/>
    </location>
</feature>
<reference evidence="2" key="1">
    <citation type="journal article" date="2019" name="BMC Genomics">
        <title>A new reference genome for Sorghum bicolor reveals high levels of sequence similarity between sweet and grain genotypes: implications for the genetics of sugar metabolism.</title>
        <authorList>
            <person name="Cooper E.A."/>
            <person name="Brenton Z.W."/>
            <person name="Flinn B.S."/>
            <person name="Jenkins J."/>
            <person name="Shu S."/>
            <person name="Flowers D."/>
            <person name="Luo F."/>
            <person name="Wang Y."/>
            <person name="Xia P."/>
            <person name="Barry K."/>
            <person name="Daum C."/>
            <person name="Lipzen A."/>
            <person name="Yoshinaga Y."/>
            <person name="Schmutz J."/>
            <person name="Saski C."/>
            <person name="Vermerris W."/>
            <person name="Kresovich S."/>
        </authorList>
    </citation>
    <scope>NUCLEOTIDE SEQUENCE</scope>
</reference>
<accession>A0A921QEG1</accession>
<dbReference type="Proteomes" id="UP000807115">
    <property type="component" value="Chromosome 9"/>
</dbReference>